<feature type="region of interest" description="Disordered" evidence="1">
    <location>
        <begin position="498"/>
        <end position="526"/>
    </location>
</feature>
<gene>
    <name evidence="2" type="ORF">O181_033808</name>
</gene>
<keyword evidence="3" id="KW-1185">Reference proteome</keyword>
<name>A0A9Q3H6T0_9BASI</name>
<evidence type="ECO:0000256" key="1">
    <source>
        <dbReference type="SAM" id="MobiDB-lite"/>
    </source>
</evidence>
<feature type="compositionally biased region" description="Basic and acidic residues" evidence="1">
    <location>
        <begin position="512"/>
        <end position="526"/>
    </location>
</feature>
<proteinExistence type="predicted"/>
<accession>A0A9Q3H6T0</accession>
<comment type="caution">
    <text evidence="2">The sequence shown here is derived from an EMBL/GenBank/DDBJ whole genome shotgun (WGS) entry which is preliminary data.</text>
</comment>
<organism evidence="2 3">
    <name type="scientific">Austropuccinia psidii MF-1</name>
    <dbReference type="NCBI Taxonomy" id="1389203"/>
    <lineage>
        <taxon>Eukaryota</taxon>
        <taxon>Fungi</taxon>
        <taxon>Dikarya</taxon>
        <taxon>Basidiomycota</taxon>
        <taxon>Pucciniomycotina</taxon>
        <taxon>Pucciniomycetes</taxon>
        <taxon>Pucciniales</taxon>
        <taxon>Sphaerophragmiaceae</taxon>
        <taxon>Austropuccinia</taxon>
    </lineage>
</organism>
<dbReference type="OrthoDB" id="2507189at2759"/>
<feature type="region of interest" description="Disordered" evidence="1">
    <location>
        <begin position="149"/>
        <end position="305"/>
    </location>
</feature>
<dbReference type="Proteomes" id="UP000765509">
    <property type="component" value="Unassembled WGS sequence"/>
</dbReference>
<sequence>MPNAPSGSQMILSEQIDAIERQLQSTFRSIAAIAKYNLQVKKMKLTPYLDSSLPPKDLRDGLRRSIADFDATIENAEKLTTWAVAIAQRDLRKAQEAAMMQVDIIETVKNPASPIPEESAESTKEVIMIEDDQPLASLVNPAQMVQHTSESPVLVINTPKPEQAPVPMDIDSNPPASQPIKVFSEQNSDSQTIACTTEENSNNNPPRKHDVEGHSSTEPTSLEDPPNSQASSPSIALNTLRPNSQASNATPAAVSSNSTIEPTPAGAKLASEDTDGDLFGDGSLFGSSHNDSAGPSPLDPSLNLNSIPIEKSEAPESTDLLVKAQTDQRANDIVKEIGHSLANMSSFPSTFGTILSSTNSSDGPGAEGLTRATDLSDFISSLVTSGVTSSFAMAGTSNSIDLTLSPPDNSKDLIGLGINLNPGATANLSQSGFGPSLEGVSLDLSAMIAQIADGTSSMMEPGMSSSQLPPSSEGAELFKSNQGLVDFPSLIMGINAQLPHEPATTIQSPSGEGKKETPRAGAHENA</sequence>
<evidence type="ECO:0000313" key="3">
    <source>
        <dbReference type="Proteomes" id="UP000765509"/>
    </source>
</evidence>
<dbReference type="AlphaFoldDB" id="A0A9Q3H6T0"/>
<evidence type="ECO:0000313" key="2">
    <source>
        <dbReference type="EMBL" id="MBW0494093.1"/>
    </source>
</evidence>
<feature type="compositionally biased region" description="Polar residues" evidence="1">
    <location>
        <begin position="216"/>
        <end position="261"/>
    </location>
</feature>
<protein>
    <submittedName>
        <fullName evidence="2">Uncharacterized protein</fullName>
    </submittedName>
</protein>
<feature type="compositionally biased region" description="Polar residues" evidence="1">
    <location>
        <begin position="184"/>
        <end position="205"/>
    </location>
</feature>
<dbReference type="EMBL" id="AVOT02012398">
    <property type="protein sequence ID" value="MBW0494093.1"/>
    <property type="molecule type" value="Genomic_DNA"/>
</dbReference>
<reference evidence="2" key="1">
    <citation type="submission" date="2021-03" db="EMBL/GenBank/DDBJ databases">
        <title>Draft genome sequence of rust myrtle Austropuccinia psidii MF-1, a brazilian biotype.</title>
        <authorList>
            <person name="Quecine M.C."/>
            <person name="Pachon D.M.R."/>
            <person name="Bonatelli M.L."/>
            <person name="Correr F.H."/>
            <person name="Franceschini L.M."/>
            <person name="Leite T.F."/>
            <person name="Margarido G.R.A."/>
            <person name="Almeida C.A."/>
            <person name="Ferrarezi J.A."/>
            <person name="Labate C.A."/>
        </authorList>
    </citation>
    <scope>NUCLEOTIDE SEQUENCE</scope>
    <source>
        <strain evidence="2">MF-1</strain>
    </source>
</reference>